<comment type="similarity">
    <text evidence="9">Belongs to the ABC transporter superfamily. Siderophore-Fe(3+) uptake transporter (SIUT) (TC 3.A.1.21) family.</text>
</comment>
<name>D0WIC3_SLAES</name>
<evidence type="ECO:0000256" key="7">
    <source>
        <dbReference type="ARBA" id="ARBA00022989"/>
    </source>
</evidence>
<keyword evidence="2" id="KW-0813">Transport</keyword>
<dbReference type="InterPro" id="IPR011527">
    <property type="entry name" value="ABC1_TM_dom"/>
</dbReference>
<evidence type="ECO:0000259" key="12">
    <source>
        <dbReference type="PROSITE" id="PS50929"/>
    </source>
</evidence>
<evidence type="ECO:0000256" key="9">
    <source>
        <dbReference type="ARBA" id="ARBA00023455"/>
    </source>
</evidence>
<feature type="domain" description="ABC transmembrane type-1" evidence="12">
    <location>
        <begin position="22"/>
        <end position="303"/>
    </location>
</feature>
<reference evidence="13" key="1">
    <citation type="submission" date="2009-10" db="EMBL/GenBank/DDBJ databases">
        <authorList>
            <person name="Weinstock G."/>
            <person name="Sodergren E."/>
            <person name="Clifton S."/>
            <person name="Fulton L."/>
            <person name="Fulton B."/>
            <person name="Courtney L."/>
            <person name="Fronick C."/>
            <person name="Harrison M."/>
            <person name="Strong C."/>
            <person name="Farmer C."/>
            <person name="Delahaunty K."/>
            <person name="Markovic C."/>
            <person name="Hall O."/>
            <person name="Minx P."/>
            <person name="Tomlinson C."/>
            <person name="Mitreva M."/>
            <person name="Nelson J."/>
            <person name="Hou S."/>
            <person name="Wollam A."/>
            <person name="Pepin K.H."/>
            <person name="Johnson M."/>
            <person name="Bhonagiri V."/>
            <person name="Nash W.E."/>
            <person name="Warren W."/>
            <person name="Chinwalla A."/>
            <person name="Mardis E.R."/>
            <person name="Wilson R.K."/>
        </authorList>
    </citation>
    <scope>NUCLEOTIDE SEQUENCE [LARGE SCALE GENOMIC DNA]</scope>
    <source>
        <strain evidence="13">ATCC 700122</strain>
    </source>
</reference>
<dbReference type="InterPro" id="IPR027417">
    <property type="entry name" value="P-loop_NTPase"/>
</dbReference>
<dbReference type="Pfam" id="PF00664">
    <property type="entry name" value="ABC_membrane"/>
    <property type="match status" value="1"/>
</dbReference>
<keyword evidence="8 10" id="KW-0472">Membrane</keyword>
<organism evidence="13 14">
    <name type="scientific">Slackia exigua (strain ATCC 700122 / DSM 15923 / CIP 105133 / JCM 11022 / KCTC 5966 / S-7)</name>
    <dbReference type="NCBI Taxonomy" id="649764"/>
    <lineage>
        <taxon>Bacteria</taxon>
        <taxon>Bacillati</taxon>
        <taxon>Actinomycetota</taxon>
        <taxon>Coriobacteriia</taxon>
        <taxon>Eggerthellales</taxon>
        <taxon>Eggerthellaceae</taxon>
        <taxon>Slackia</taxon>
    </lineage>
</organism>
<comment type="caution">
    <text evidence="13">The sequence shown here is derived from an EMBL/GenBank/DDBJ whole genome shotgun (WGS) entry which is preliminary data.</text>
</comment>
<proteinExistence type="inferred from homology"/>
<feature type="domain" description="ABC transporter" evidence="11">
    <location>
        <begin position="338"/>
        <end position="571"/>
    </location>
</feature>
<dbReference type="Pfam" id="PF00005">
    <property type="entry name" value="ABC_tran"/>
    <property type="match status" value="1"/>
</dbReference>
<dbReference type="PANTHER" id="PTHR24221:SF397">
    <property type="entry name" value="ABC TRANSPORTER, ATP-BINDING TRANSMEMBRANE PROTEIN"/>
    <property type="match status" value="1"/>
</dbReference>
<evidence type="ECO:0000256" key="4">
    <source>
        <dbReference type="ARBA" id="ARBA00022692"/>
    </source>
</evidence>
<feature type="transmembrane region" description="Helical" evidence="10">
    <location>
        <begin position="60"/>
        <end position="77"/>
    </location>
</feature>
<keyword evidence="3" id="KW-1003">Cell membrane</keyword>
<keyword evidence="5" id="KW-0547">Nucleotide-binding</keyword>
<dbReference type="InterPro" id="IPR036640">
    <property type="entry name" value="ABC1_TM_sf"/>
</dbReference>
<dbReference type="eggNOG" id="COG1132">
    <property type="taxonomic scope" value="Bacteria"/>
</dbReference>
<evidence type="ECO:0000256" key="1">
    <source>
        <dbReference type="ARBA" id="ARBA00004429"/>
    </source>
</evidence>
<keyword evidence="14" id="KW-1185">Reference proteome</keyword>
<gene>
    <name evidence="13" type="ORF">HMPREF0762_01598</name>
</gene>
<feature type="transmembrane region" description="Helical" evidence="10">
    <location>
        <begin position="131"/>
        <end position="154"/>
    </location>
</feature>
<dbReference type="GO" id="GO:0005524">
    <property type="term" value="F:ATP binding"/>
    <property type="evidence" value="ECO:0007669"/>
    <property type="project" value="UniProtKB-KW"/>
</dbReference>
<feature type="transmembrane region" description="Helical" evidence="10">
    <location>
        <begin position="241"/>
        <end position="267"/>
    </location>
</feature>
<dbReference type="GO" id="GO:0016887">
    <property type="term" value="F:ATP hydrolysis activity"/>
    <property type="evidence" value="ECO:0007669"/>
    <property type="project" value="InterPro"/>
</dbReference>
<evidence type="ECO:0000313" key="13">
    <source>
        <dbReference type="EMBL" id="EEZ60790.1"/>
    </source>
</evidence>
<feature type="transmembrane region" description="Helical" evidence="10">
    <location>
        <begin position="160"/>
        <end position="178"/>
    </location>
</feature>
<dbReference type="Proteomes" id="UP000006001">
    <property type="component" value="Unassembled WGS sequence"/>
</dbReference>
<keyword evidence="6 13" id="KW-0067">ATP-binding</keyword>
<dbReference type="SUPFAM" id="SSF52540">
    <property type="entry name" value="P-loop containing nucleoside triphosphate hydrolases"/>
    <property type="match status" value="1"/>
</dbReference>
<feature type="transmembrane region" description="Helical" evidence="10">
    <location>
        <begin position="279"/>
        <end position="301"/>
    </location>
</feature>
<evidence type="ECO:0000256" key="6">
    <source>
        <dbReference type="ARBA" id="ARBA00022840"/>
    </source>
</evidence>
<evidence type="ECO:0000259" key="11">
    <source>
        <dbReference type="PROSITE" id="PS50893"/>
    </source>
</evidence>
<dbReference type="SUPFAM" id="SSF90123">
    <property type="entry name" value="ABC transporter transmembrane region"/>
    <property type="match status" value="1"/>
</dbReference>
<dbReference type="InterPro" id="IPR003439">
    <property type="entry name" value="ABC_transporter-like_ATP-bd"/>
</dbReference>
<dbReference type="InterPro" id="IPR039421">
    <property type="entry name" value="Type_1_exporter"/>
</dbReference>
<dbReference type="PANTHER" id="PTHR24221">
    <property type="entry name" value="ATP-BINDING CASSETTE SUB-FAMILY B"/>
    <property type="match status" value="1"/>
</dbReference>
<evidence type="ECO:0000256" key="2">
    <source>
        <dbReference type="ARBA" id="ARBA00022448"/>
    </source>
</evidence>
<evidence type="ECO:0000256" key="8">
    <source>
        <dbReference type="ARBA" id="ARBA00023136"/>
    </source>
</evidence>
<dbReference type="PROSITE" id="PS50929">
    <property type="entry name" value="ABC_TM1F"/>
    <property type="match status" value="1"/>
</dbReference>
<dbReference type="InterPro" id="IPR017871">
    <property type="entry name" value="ABC_transporter-like_CS"/>
</dbReference>
<keyword evidence="4 10" id="KW-0812">Transmembrane</keyword>
<evidence type="ECO:0000313" key="14">
    <source>
        <dbReference type="Proteomes" id="UP000006001"/>
    </source>
</evidence>
<comment type="subcellular location">
    <subcellularLocation>
        <location evidence="1">Cell inner membrane</location>
        <topology evidence="1">Multi-pass membrane protein</topology>
    </subcellularLocation>
</comment>
<evidence type="ECO:0000256" key="5">
    <source>
        <dbReference type="ARBA" id="ARBA00022741"/>
    </source>
</evidence>
<dbReference type="RefSeq" id="WP_006362859.1">
    <property type="nucleotide sequence ID" value="NZ_GG700631.1"/>
</dbReference>
<keyword evidence="7 10" id="KW-1133">Transmembrane helix</keyword>
<dbReference type="EMBL" id="ACUX02000016">
    <property type="protein sequence ID" value="EEZ60790.1"/>
    <property type="molecule type" value="Genomic_DNA"/>
</dbReference>
<protein>
    <submittedName>
        <fullName evidence="13">ABC transporter, ATP-binding protein</fullName>
    </submittedName>
</protein>
<dbReference type="PROSITE" id="PS50893">
    <property type="entry name" value="ABC_TRANSPORTER_2"/>
    <property type="match status" value="1"/>
</dbReference>
<dbReference type="GeneID" id="85008291"/>
<evidence type="ECO:0000256" key="10">
    <source>
        <dbReference type="SAM" id="Phobius"/>
    </source>
</evidence>
<dbReference type="HOGENOM" id="CLU_000604_84_9_11"/>
<dbReference type="GO" id="GO:0005886">
    <property type="term" value="C:plasma membrane"/>
    <property type="evidence" value="ECO:0007669"/>
    <property type="project" value="UniProtKB-SubCell"/>
</dbReference>
<dbReference type="AlphaFoldDB" id="D0WIC3"/>
<dbReference type="Gene3D" id="3.40.50.300">
    <property type="entry name" value="P-loop containing nucleotide triphosphate hydrolases"/>
    <property type="match status" value="1"/>
</dbReference>
<accession>D0WIC3</accession>
<sequence length="581" mass="62792">MLKTFRKYFAFAGNFSPWMKRGMAWSIVSSFFEGMQMMALAIVLFALANGTLSAATAWEALAAMVVCIAGTFVSAHFKSKNFCFGNYSMVGEKRGQVGDRMRYLPMGFFNANSLGEITSTMSNTLDDVQNIGGIVYMQVISGFVFSGIVTLMMLAFDWRVGAVCVAAGAAVLALSAALQRVAQAISSERVVAQNALVGAVLAYLQGISVVRSFSLVGRVEAGLVGAIDECERMNFRTEVKFLRFAIAQALATKAASVAVCLMSSWFWVSGTMDAGSCLVLIACSFMVFSKLEISGLFSSLLRQIDIQMDKVNAMLATPAMPEGSYRVGGEADAEGLDVELSHVTFSYGGRDVIKDVSLSIPAKTTCALVGPSGSGKTTLSQLIARFWDVDAGCVTVGGQDVRSWALDDLLAKFSMVFQNVYLFDDTIENNIKFGSPAATHEQVVEAARRACCDAFISELPDGYDTMIGEGGARLSGGERQRISIARAMLKDAPVIILDEATANVDPENERDLQRAIESLTHDKTVIMIAHRLKTVRHADQIVVLDDGRIVQQGTHDALMGTPGLYADFVQMRERAIGWRIA</sequence>
<dbReference type="STRING" id="649764.HMPREF0762_01598"/>
<dbReference type="GO" id="GO:0140359">
    <property type="term" value="F:ABC-type transporter activity"/>
    <property type="evidence" value="ECO:0007669"/>
    <property type="project" value="InterPro"/>
</dbReference>
<evidence type="ECO:0000256" key="3">
    <source>
        <dbReference type="ARBA" id="ARBA00022475"/>
    </source>
</evidence>
<dbReference type="GO" id="GO:0034040">
    <property type="term" value="F:ATPase-coupled lipid transmembrane transporter activity"/>
    <property type="evidence" value="ECO:0007669"/>
    <property type="project" value="TreeGrafter"/>
</dbReference>
<dbReference type="SMART" id="SM00382">
    <property type="entry name" value="AAA"/>
    <property type="match status" value="1"/>
</dbReference>
<dbReference type="PROSITE" id="PS00211">
    <property type="entry name" value="ABC_TRANSPORTER_1"/>
    <property type="match status" value="1"/>
</dbReference>
<dbReference type="FunFam" id="3.40.50.300:FF:000221">
    <property type="entry name" value="Multidrug ABC transporter ATP-binding protein"/>
    <property type="match status" value="1"/>
</dbReference>
<dbReference type="Gene3D" id="1.20.1560.10">
    <property type="entry name" value="ABC transporter type 1, transmembrane domain"/>
    <property type="match status" value="1"/>
</dbReference>
<dbReference type="InterPro" id="IPR003593">
    <property type="entry name" value="AAA+_ATPase"/>
</dbReference>
<dbReference type="OrthoDB" id="9806127at2"/>